<dbReference type="OrthoDB" id="4205870at2759"/>
<protein>
    <recommendedName>
        <fullName evidence="1">ABM domain-containing protein</fullName>
    </recommendedName>
</protein>
<dbReference type="PANTHER" id="PTHR40624">
    <property type="entry name" value="BIOSYNTHESIS MONOOXYGENASE, PUTATIVE (AFU_ORTHOLOGUE AFUA_1G12025)-RELATED"/>
    <property type="match status" value="1"/>
</dbReference>
<organism evidence="2 3">
    <name type="scientific">Exophiala mesophila</name>
    <name type="common">Black yeast-like fungus</name>
    <dbReference type="NCBI Taxonomy" id="212818"/>
    <lineage>
        <taxon>Eukaryota</taxon>
        <taxon>Fungi</taxon>
        <taxon>Dikarya</taxon>
        <taxon>Ascomycota</taxon>
        <taxon>Pezizomycotina</taxon>
        <taxon>Eurotiomycetes</taxon>
        <taxon>Chaetothyriomycetidae</taxon>
        <taxon>Chaetothyriales</taxon>
        <taxon>Herpotrichiellaceae</taxon>
        <taxon>Exophiala</taxon>
    </lineage>
</organism>
<dbReference type="PROSITE" id="PS51725">
    <property type="entry name" value="ABM"/>
    <property type="match status" value="2"/>
</dbReference>
<accession>A0A438NIV0</accession>
<feature type="domain" description="ABM" evidence="1">
    <location>
        <begin position="117"/>
        <end position="206"/>
    </location>
</feature>
<dbReference type="EMBL" id="NAJM01000001">
    <property type="protein sequence ID" value="RVX75657.1"/>
    <property type="molecule type" value="Genomic_DNA"/>
</dbReference>
<dbReference type="Pfam" id="PF03992">
    <property type="entry name" value="ABM"/>
    <property type="match status" value="2"/>
</dbReference>
<gene>
    <name evidence="2" type="ORF">B0A52_00013</name>
</gene>
<name>A0A438NIV0_EXOME</name>
<sequence>MPKIITIGHLTTTGIEARNTLIQSFEQIAEYSRQSEPGVLVYAITIPRDTSDDKTIYMIEEYSDQAVSDAHLASKPVQDLIALFGAKPVLAGAPLVYQLEPVYSFSKADVSKVKDPHIVVANLEYRAGTAEQSLHYWKNVVSSSEMEDGTLLYALAKDHGNPDHLHTVEVYQNENHLWDIHAKSKAVTESVANTKEIRTGLTLSHLKQVGGFLSRP</sequence>
<reference evidence="2 3" key="1">
    <citation type="submission" date="2017-03" db="EMBL/GenBank/DDBJ databases">
        <title>Genomes of endolithic fungi from Antarctica.</title>
        <authorList>
            <person name="Coleine C."/>
            <person name="Masonjones S."/>
            <person name="Stajich J.E."/>
        </authorList>
    </citation>
    <scope>NUCLEOTIDE SEQUENCE [LARGE SCALE GENOMIC DNA]</scope>
    <source>
        <strain evidence="2 3">CCFEE 6314</strain>
    </source>
</reference>
<dbReference type="Proteomes" id="UP000288859">
    <property type="component" value="Unassembled WGS sequence"/>
</dbReference>
<dbReference type="InterPro" id="IPR011008">
    <property type="entry name" value="Dimeric_a/b-barrel"/>
</dbReference>
<evidence type="ECO:0000313" key="2">
    <source>
        <dbReference type="EMBL" id="RVX75657.1"/>
    </source>
</evidence>
<dbReference type="InterPro" id="IPR007138">
    <property type="entry name" value="ABM_dom"/>
</dbReference>
<proteinExistence type="predicted"/>
<dbReference type="PANTHER" id="PTHR40624:SF1">
    <property type="entry name" value="BIOSYNTHESIS MONOOXYGENASE, PUTATIVE (AFU_ORTHOLOGUE AFUA_1G12025)-RELATED"/>
    <property type="match status" value="1"/>
</dbReference>
<evidence type="ECO:0000313" key="3">
    <source>
        <dbReference type="Proteomes" id="UP000288859"/>
    </source>
</evidence>
<dbReference type="AlphaFoldDB" id="A0A438NIV0"/>
<dbReference type="Gene3D" id="3.30.70.100">
    <property type="match status" value="1"/>
</dbReference>
<dbReference type="SUPFAM" id="SSF54909">
    <property type="entry name" value="Dimeric alpha+beta barrel"/>
    <property type="match status" value="2"/>
</dbReference>
<evidence type="ECO:0000259" key="1">
    <source>
        <dbReference type="PROSITE" id="PS51725"/>
    </source>
</evidence>
<comment type="caution">
    <text evidence="2">The sequence shown here is derived from an EMBL/GenBank/DDBJ whole genome shotgun (WGS) entry which is preliminary data.</text>
</comment>
<feature type="domain" description="ABM" evidence="1">
    <location>
        <begin position="4"/>
        <end position="99"/>
    </location>
</feature>